<organism evidence="1 2">
    <name type="scientific">Corchorus capsularis</name>
    <name type="common">Jute</name>
    <dbReference type="NCBI Taxonomy" id="210143"/>
    <lineage>
        <taxon>Eukaryota</taxon>
        <taxon>Viridiplantae</taxon>
        <taxon>Streptophyta</taxon>
        <taxon>Embryophyta</taxon>
        <taxon>Tracheophyta</taxon>
        <taxon>Spermatophyta</taxon>
        <taxon>Magnoliopsida</taxon>
        <taxon>eudicotyledons</taxon>
        <taxon>Gunneridae</taxon>
        <taxon>Pentapetalae</taxon>
        <taxon>rosids</taxon>
        <taxon>malvids</taxon>
        <taxon>Malvales</taxon>
        <taxon>Malvaceae</taxon>
        <taxon>Grewioideae</taxon>
        <taxon>Apeibeae</taxon>
        <taxon>Corchorus</taxon>
    </lineage>
</organism>
<comment type="caution">
    <text evidence="1">The sequence shown here is derived from an EMBL/GenBank/DDBJ whole genome shotgun (WGS) entry which is preliminary data.</text>
</comment>
<gene>
    <name evidence="1" type="ORF">CCACVL1_27095</name>
</gene>
<dbReference type="Proteomes" id="UP000188268">
    <property type="component" value="Unassembled WGS sequence"/>
</dbReference>
<sequence length="30" mass="3464">MSWLLGIRRVPVLLMDRVGLYYHSPGVSTF</sequence>
<accession>A0A1R3GC48</accession>
<proteinExistence type="predicted"/>
<name>A0A1R3GC48_COCAP</name>
<keyword evidence="2" id="KW-1185">Reference proteome</keyword>
<protein>
    <submittedName>
        <fullName evidence="1">Uncharacterized protein</fullName>
    </submittedName>
</protein>
<dbReference type="AlphaFoldDB" id="A0A1R3GC48"/>
<dbReference type="EMBL" id="AWWV01014589">
    <property type="protein sequence ID" value="OMO55674.1"/>
    <property type="molecule type" value="Genomic_DNA"/>
</dbReference>
<reference evidence="1 2" key="1">
    <citation type="submission" date="2013-09" db="EMBL/GenBank/DDBJ databases">
        <title>Corchorus capsularis genome sequencing.</title>
        <authorList>
            <person name="Alam M."/>
            <person name="Haque M.S."/>
            <person name="Islam M.S."/>
            <person name="Emdad E.M."/>
            <person name="Islam M.M."/>
            <person name="Ahmed B."/>
            <person name="Halim A."/>
            <person name="Hossen Q.M.M."/>
            <person name="Hossain M.Z."/>
            <person name="Ahmed R."/>
            <person name="Khan M.M."/>
            <person name="Islam R."/>
            <person name="Rashid M.M."/>
            <person name="Khan S.A."/>
            <person name="Rahman M.S."/>
            <person name="Alam M."/>
        </authorList>
    </citation>
    <scope>NUCLEOTIDE SEQUENCE [LARGE SCALE GENOMIC DNA]</scope>
    <source>
        <strain evidence="2">cv. CVL-1</strain>
        <tissue evidence="1">Whole seedling</tissue>
    </source>
</reference>
<dbReference type="Gramene" id="OMO55674">
    <property type="protein sequence ID" value="OMO55674"/>
    <property type="gene ID" value="CCACVL1_27095"/>
</dbReference>
<evidence type="ECO:0000313" key="1">
    <source>
        <dbReference type="EMBL" id="OMO55674.1"/>
    </source>
</evidence>
<evidence type="ECO:0000313" key="2">
    <source>
        <dbReference type="Proteomes" id="UP000188268"/>
    </source>
</evidence>